<evidence type="ECO:0000259" key="12">
    <source>
        <dbReference type="Pfam" id="PF02870"/>
    </source>
</evidence>
<comment type="catalytic activity">
    <reaction evidence="8 9">
        <text>a 6-O-methyl-2'-deoxyguanosine in DNA + L-cysteinyl-[protein] = S-methyl-L-cysteinyl-[protein] + a 2'-deoxyguanosine in DNA</text>
        <dbReference type="Rhea" id="RHEA:24000"/>
        <dbReference type="Rhea" id="RHEA-COMP:10131"/>
        <dbReference type="Rhea" id="RHEA-COMP:10132"/>
        <dbReference type="Rhea" id="RHEA-COMP:11367"/>
        <dbReference type="Rhea" id="RHEA-COMP:11368"/>
        <dbReference type="ChEBI" id="CHEBI:29950"/>
        <dbReference type="ChEBI" id="CHEBI:82612"/>
        <dbReference type="ChEBI" id="CHEBI:85445"/>
        <dbReference type="ChEBI" id="CHEBI:85448"/>
        <dbReference type="EC" id="2.1.1.63"/>
    </reaction>
</comment>
<keyword evidence="4 9" id="KW-0489">Methyltransferase</keyword>
<evidence type="ECO:0000256" key="7">
    <source>
        <dbReference type="ARBA" id="ARBA00023204"/>
    </source>
</evidence>
<dbReference type="InterPro" id="IPR036631">
    <property type="entry name" value="MGMT_N_sf"/>
</dbReference>
<comment type="subcellular location">
    <subcellularLocation>
        <location evidence="9">Cytoplasm</location>
    </subcellularLocation>
</comment>
<dbReference type="FunFam" id="1.10.10.10:FF:000214">
    <property type="entry name" value="Methylated-DNA--protein-cysteine methyltransferase"/>
    <property type="match status" value="1"/>
</dbReference>
<dbReference type="SUPFAM" id="SSF53155">
    <property type="entry name" value="Methylated DNA-protein cysteine methyltransferase domain"/>
    <property type="match status" value="1"/>
</dbReference>
<comment type="function">
    <text evidence="9">Involved in the cellular defense against the biological effects of O6-methylguanine (O6-MeG) and O4-methylthymine (O4-MeT) in DNA. Repairs the methylated nucleobase in DNA by stoichiometrically transferring the methyl group to a cysteine residue in the enzyme. This is a suicide reaction: the enzyme is irreversibly inactivated.</text>
</comment>
<keyword evidence="7 9" id="KW-0234">DNA repair</keyword>
<evidence type="ECO:0000313" key="14">
    <source>
        <dbReference type="Proteomes" id="UP000035721"/>
    </source>
</evidence>
<dbReference type="GO" id="GO:0032259">
    <property type="term" value="P:methylation"/>
    <property type="evidence" value="ECO:0007669"/>
    <property type="project" value="UniProtKB-KW"/>
</dbReference>
<evidence type="ECO:0000313" key="13">
    <source>
        <dbReference type="EMBL" id="CCH80455.1"/>
    </source>
</evidence>
<dbReference type="PROSITE" id="PS00374">
    <property type="entry name" value="MGMT"/>
    <property type="match status" value="1"/>
</dbReference>
<dbReference type="SUPFAM" id="SSF46767">
    <property type="entry name" value="Methylated DNA-protein cysteine methyltransferase, C-terminal domain"/>
    <property type="match status" value="1"/>
</dbReference>
<dbReference type="GO" id="GO:0006307">
    <property type="term" value="P:DNA alkylation repair"/>
    <property type="evidence" value="ECO:0007669"/>
    <property type="project" value="UniProtKB-UniRule"/>
</dbReference>
<dbReference type="InterPro" id="IPR008332">
    <property type="entry name" value="MethylG_MeTrfase_N"/>
</dbReference>
<dbReference type="PANTHER" id="PTHR10815:SF13">
    <property type="entry name" value="METHYLATED-DNA--PROTEIN-CYSTEINE METHYLTRANSFERASE"/>
    <property type="match status" value="1"/>
</dbReference>
<evidence type="ECO:0000256" key="2">
    <source>
        <dbReference type="ARBA" id="ARBA00008711"/>
    </source>
</evidence>
<evidence type="ECO:0000256" key="6">
    <source>
        <dbReference type="ARBA" id="ARBA00022763"/>
    </source>
</evidence>
<dbReference type="Pfam" id="PF01035">
    <property type="entry name" value="DNA_binding_1"/>
    <property type="match status" value="1"/>
</dbReference>
<keyword evidence="14" id="KW-1185">Reference proteome</keyword>
<protein>
    <recommendedName>
        <fullName evidence="9">Methylated-DNA--protein-cysteine methyltransferase</fullName>
        <ecNumber evidence="9">2.1.1.63</ecNumber>
    </recommendedName>
    <alternativeName>
        <fullName evidence="9">6-O-methylguanine-DNA methyltransferase</fullName>
        <shortName evidence="9">MGMT</shortName>
    </alternativeName>
    <alternativeName>
        <fullName evidence="9">O-6-methylguanine-DNA-alkyltransferase</fullName>
    </alternativeName>
</protein>
<evidence type="ECO:0000256" key="1">
    <source>
        <dbReference type="ARBA" id="ARBA00001286"/>
    </source>
</evidence>
<name>A0A077M8W0_9MICO</name>
<dbReference type="HAMAP" id="MF_00772">
    <property type="entry name" value="OGT"/>
    <property type="match status" value="1"/>
</dbReference>
<keyword evidence="6 9" id="KW-0227">DNA damage</keyword>
<dbReference type="InterPro" id="IPR036388">
    <property type="entry name" value="WH-like_DNA-bd_sf"/>
</dbReference>
<dbReference type="Pfam" id="PF02870">
    <property type="entry name" value="Methyltransf_1N"/>
    <property type="match status" value="1"/>
</dbReference>
<dbReference type="GO" id="GO:0005737">
    <property type="term" value="C:cytoplasm"/>
    <property type="evidence" value="ECO:0007669"/>
    <property type="project" value="UniProtKB-SubCell"/>
</dbReference>
<comment type="caution">
    <text evidence="13">The sequence shown here is derived from an EMBL/GenBank/DDBJ whole genome shotgun (WGS) entry which is preliminary data.</text>
</comment>
<dbReference type="Proteomes" id="UP000035721">
    <property type="component" value="Unassembled WGS sequence"/>
</dbReference>
<dbReference type="NCBIfam" id="TIGR00589">
    <property type="entry name" value="ogt"/>
    <property type="match status" value="1"/>
</dbReference>
<comment type="catalytic activity">
    <reaction evidence="1 9">
        <text>a 4-O-methyl-thymidine in DNA + L-cysteinyl-[protein] = a thymidine in DNA + S-methyl-L-cysteinyl-[protein]</text>
        <dbReference type="Rhea" id="RHEA:53428"/>
        <dbReference type="Rhea" id="RHEA-COMP:10131"/>
        <dbReference type="Rhea" id="RHEA-COMP:10132"/>
        <dbReference type="Rhea" id="RHEA-COMP:13555"/>
        <dbReference type="Rhea" id="RHEA-COMP:13556"/>
        <dbReference type="ChEBI" id="CHEBI:29950"/>
        <dbReference type="ChEBI" id="CHEBI:82612"/>
        <dbReference type="ChEBI" id="CHEBI:137386"/>
        <dbReference type="ChEBI" id="CHEBI:137387"/>
        <dbReference type="EC" id="2.1.1.63"/>
    </reaction>
</comment>
<organism evidence="13 14">
    <name type="scientific">Nostocoides japonicum T1-X7</name>
    <dbReference type="NCBI Taxonomy" id="1194083"/>
    <lineage>
        <taxon>Bacteria</taxon>
        <taxon>Bacillati</taxon>
        <taxon>Actinomycetota</taxon>
        <taxon>Actinomycetes</taxon>
        <taxon>Micrococcales</taxon>
        <taxon>Intrasporangiaceae</taxon>
        <taxon>Nostocoides</taxon>
    </lineage>
</organism>
<evidence type="ECO:0000256" key="5">
    <source>
        <dbReference type="ARBA" id="ARBA00022679"/>
    </source>
</evidence>
<dbReference type="InterPro" id="IPR023546">
    <property type="entry name" value="MGMT"/>
</dbReference>
<dbReference type="InterPro" id="IPR036217">
    <property type="entry name" value="MethylDNA_cys_MeTrfase_DNAb"/>
</dbReference>
<evidence type="ECO:0000256" key="3">
    <source>
        <dbReference type="ARBA" id="ARBA00022490"/>
    </source>
</evidence>
<dbReference type="EC" id="2.1.1.63" evidence="9"/>
<feature type="domain" description="Methylated-DNA-[protein]-cysteine S-methyltransferase DNA binding" evidence="11">
    <location>
        <begin position="105"/>
        <end position="184"/>
    </location>
</feature>
<comment type="similarity">
    <text evidence="2 9">Belongs to the MGMT family.</text>
</comment>
<dbReference type="InterPro" id="IPR001497">
    <property type="entry name" value="MethylDNA_cys_MeTrfase_AS"/>
</dbReference>
<gene>
    <name evidence="13" type="primary">ogt</name>
    <name evidence="13" type="ORF">BN12_940008</name>
</gene>
<dbReference type="PANTHER" id="PTHR10815">
    <property type="entry name" value="METHYLATED-DNA--PROTEIN-CYSTEINE METHYLTRANSFERASE"/>
    <property type="match status" value="1"/>
</dbReference>
<evidence type="ECO:0000259" key="11">
    <source>
        <dbReference type="Pfam" id="PF01035"/>
    </source>
</evidence>
<feature type="active site" description="Nucleophile; methyl group acceptor" evidence="9">
    <location>
        <position position="156"/>
    </location>
</feature>
<feature type="region of interest" description="Disordered" evidence="10">
    <location>
        <begin position="1"/>
        <end position="30"/>
    </location>
</feature>
<accession>A0A077M8W0</accession>
<evidence type="ECO:0000256" key="10">
    <source>
        <dbReference type="SAM" id="MobiDB-lite"/>
    </source>
</evidence>
<keyword evidence="5 9" id="KW-0808">Transferase</keyword>
<reference evidence="13 14" key="1">
    <citation type="journal article" date="2013" name="ISME J.">
        <title>A metabolic model for members of the genus Tetrasphaera involved in enhanced biological phosphorus removal.</title>
        <authorList>
            <person name="Kristiansen R."/>
            <person name="Nguyen H.T.T."/>
            <person name="Saunders A.M."/>
            <person name="Nielsen J.L."/>
            <person name="Wimmer R."/>
            <person name="Le V.Q."/>
            <person name="McIlroy S.J."/>
            <person name="Petrovski S."/>
            <person name="Seviour R.J."/>
            <person name="Calteau A."/>
            <person name="Nielsen K.L."/>
            <person name="Nielsen P.H."/>
        </authorList>
    </citation>
    <scope>NUCLEOTIDE SEQUENCE [LARGE SCALE GENOMIC DNA]</scope>
    <source>
        <strain evidence="13 14">T1-X7</strain>
    </source>
</reference>
<dbReference type="InterPro" id="IPR014048">
    <property type="entry name" value="MethylDNA_cys_MeTrfase_DNA-bd"/>
</dbReference>
<dbReference type="Gene3D" id="3.30.160.70">
    <property type="entry name" value="Methylated DNA-protein cysteine methyltransferase domain"/>
    <property type="match status" value="1"/>
</dbReference>
<keyword evidence="3 9" id="KW-0963">Cytoplasm</keyword>
<dbReference type="GO" id="GO:0003908">
    <property type="term" value="F:methylated-DNA-[protein]-cysteine S-methyltransferase activity"/>
    <property type="evidence" value="ECO:0007669"/>
    <property type="project" value="UniProtKB-UniRule"/>
</dbReference>
<dbReference type="AlphaFoldDB" id="A0A077M8W0"/>
<dbReference type="STRING" id="1194083.BN12_940008"/>
<evidence type="ECO:0000256" key="9">
    <source>
        <dbReference type="HAMAP-Rule" id="MF_00772"/>
    </source>
</evidence>
<feature type="domain" description="Methylguanine DNA methyltransferase ribonuclease-like" evidence="12">
    <location>
        <begin position="33"/>
        <end position="100"/>
    </location>
</feature>
<dbReference type="EMBL" id="CAJB01000430">
    <property type="protein sequence ID" value="CCH80455.1"/>
    <property type="molecule type" value="Genomic_DNA"/>
</dbReference>
<evidence type="ECO:0000256" key="4">
    <source>
        <dbReference type="ARBA" id="ARBA00022603"/>
    </source>
</evidence>
<proteinExistence type="inferred from homology"/>
<evidence type="ECO:0000256" key="8">
    <source>
        <dbReference type="ARBA" id="ARBA00049348"/>
    </source>
</evidence>
<sequence length="195" mass="20668">MHGDDGDGPPSTVDPSRPRDVSPTRPGRRHAAVPTRLGDLVVVADGEAIAGLYFPHHWTDPDPARWGEVVDPADPVIARAAAEVTAYLEGELTAFTVPVTLDGTAFQQRVWAILLDIPYAETTTYGTIARTFGNPGLAQEVGQAVGANPVSMIVPCHRVVGSDGRLTGYAGGLERKAYLLALEEFVAGCSLVDPR</sequence>
<dbReference type="CDD" id="cd06445">
    <property type="entry name" value="ATase"/>
    <property type="match status" value="1"/>
</dbReference>
<dbReference type="Gene3D" id="1.10.10.10">
    <property type="entry name" value="Winged helix-like DNA-binding domain superfamily/Winged helix DNA-binding domain"/>
    <property type="match status" value="1"/>
</dbReference>
<comment type="miscellaneous">
    <text evidence="9">This enzyme catalyzes only one turnover and therefore is not strictly catalytic. According to one definition, an enzyme is a biocatalyst that acts repeatedly and over many reaction cycles.</text>
</comment>